<evidence type="ECO:0000256" key="2">
    <source>
        <dbReference type="SAM" id="SignalP"/>
    </source>
</evidence>
<protein>
    <submittedName>
        <fullName evidence="3">Uncharacterized protein</fullName>
    </submittedName>
</protein>
<comment type="caution">
    <text evidence="3">The sequence shown here is derived from an EMBL/GenBank/DDBJ whole genome shotgun (WGS) entry which is preliminary data.</text>
</comment>
<sequence>MRPIVLTLLLLLFVTLGDALNLKKLGQKALAGAAKAAFKAGSGVKSLTKKLKKKKSSKKSKKYDDDDDE</sequence>
<name>A0AAN8GBG7_TRICO</name>
<dbReference type="AlphaFoldDB" id="A0AAN8GBG7"/>
<evidence type="ECO:0000256" key="1">
    <source>
        <dbReference type="SAM" id="MobiDB-lite"/>
    </source>
</evidence>
<proteinExistence type="predicted"/>
<organism evidence="3 4">
    <name type="scientific">Trichostrongylus colubriformis</name>
    <name type="common">Black scour worm</name>
    <dbReference type="NCBI Taxonomy" id="6319"/>
    <lineage>
        <taxon>Eukaryota</taxon>
        <taxon>Metazoa</taxon>
        <taxon>Ecdysozoa</taxon>
        <taxon>Nematoda</taxon>
        <taxon>Chromadorea</taxon>
        <taxon>Rhabditida</taxon>
        <taxon>Rhabditina</taxon>
        <taxon>Rhabditomorpha</taxon>
        <taxon>Strongyloidea</taxon>
        <taxon>Trichostrongylidae</taxon>
        <taxon>Trichostrongylus</taxon>
    </lineage>
</organism>
<accession>A0AAN8GBG7</accession>
<evidence type="ECO:0000313" key="3">
    <source>
        <dbReference type="EMBL" id="KAK5985768.1"/>
    </source>
</evidence>
<reference evidence="3 4" key="1">
    <citation type="submission" date="2019-10" db="EMBL/GenBank/DDBJ databases">
        <title>Assembly and Annotation for the nematode Trichostrongylus colubriformis.</title>
        <authorList>
            <person name="Martin J."/>
        </authorList>
    </citation>
    <scope>NUCLEOTIDE SEQUENCE [LARGE SCALE GENOMIC DNA]</scope>
    <source>
        <strain evidence="3">G859</strain>
        <tissue evidence="3">Whole worm</tissue>
    </source>
</reference>
<keyword evidence="4" id="KW-1185">Reference proteome</keyword>
<gene>
    <name evidence="3" type="ORF">GCK32_012954</name>
</gene>
<feature type="compositionally biased region" description="Basic residues" evidence="1">
    <location>
        <begin position="49"/>
        <end position="61"/>
    </location>
</feature>
<dbReference type="EMBL" id="WIXE01001361">
    <property type="protein sequence ID" value="KAK5985768.1"/>
    <property type="molecule type" value="Genomic_DNA"/>
</dbReference>
<feature type="signal peptide" evidence="2">
    <location>
        <begin position="1"/>
        <end position="19"/>
    </location>
</feature>
<feature type="chain" id="PRO_5042876865" evidence="2">
    <location>
        <begin position="20"/>
        <end position="69"/>
    </location>
</feature>
<dbReference type="Proteomes" id="UP001331761">
    <property type="component" value="Unassembled WGS sequence"/>
</dbReference>
<evidence type="ECO:0000313" key="4">
    <source>
        <dbReference type="Proteomes" id="UP001331761"/>
    </source>
</evidence>
<feature type="region of interest" description="Disordered" evidence="1">
    <location>
        <begin position="49"/>
        <end position="69"/>
    </location>
</feature>
<keyword evidence="2" id="KW-0732">Signal</keyword>